<proteinExistence type="predicted"/>
<feature type="compositionally biased region" description="Acidic residues" evidence="1">
    <location>
        <begin position="192"/>
        <end position="203"/>
    </location>
</feature>
<name>A0ABP0WYA0_9BRYO</name>
<reference evidence="2" key="1">
    <citation type="submission" date="2024-02" db="EMBL/GenBank/DDBJ databases">
        <authorList>
            <consortium name="ELIXIR-Norway"/>
            <consortium name="Elixir Norway"/>
        </authorList>
    </citation>
    <scope>NUCLEOTIDE SEQUENCE</scope>
</reference>
<protein>
    <submittedName>
        <fullName evidence="2">Uncharacterized protein</fullName>
    </submittedName>
</protein>
<accession>A0ABP0WYA0</accession>
<feature type="region of interest" description="Disordered" evidence="1">
    <location>
        <begin position="189"/>
        <end position="231"/>
    </location>
</feature>
<dbReference type="Proteomes" id="UP001497444">
    <property type="component" value="Chromosome 4"/>
</dbReference>
<keyword evidence="3" id="KW-1185">Reference proteome</keyword>
<evidence type="ECO:0000313" key="3">
    <source>
        <dbReference type="Proteomes" id="UP001497444"/>
    </source>
</evidence>
<evidence type="ECO:0000256" key="1">
    <source>
        <dbReference type="SAM" id="MobiDB-lite"/>
    </source>
</evidence>
<organism evidence="2 3">
    <name type="scientific">Sphagnum jensenii</name>
    <dbReference type="NCBI Taxonomy" id="128206"/>
    <lineage>
        <taxon>Eukaryota</taxon>
        <taxon>Viridiplantae</taxon>
        <taxon>Streptophyta</taxon>
        <taxon>Embryophyta</taxon>
        <taxon>Bryophyta</taxon>
        <taxon>Sphagnophytina</taxon>
        <taxon>Sphagnopsida</taxon>
        <taxon>Sphagnales</taxon>
        <taxon>Sphagnaceae</taxon>
        <taxon>Sphagnum</taxon>
    </lineage>
</organism>
<gene>
    <name evidence="2" type="ORF">CSSPJE1EN1_LOCUS17313</name>
</gene>
<feature type="compositionally biased region" description="Basic and acidic residues" evidence="1">
    <location>
        <begin position="211"/>
        <end position="231"/>
    </location>
</feature>
<evidence type="ECO:0000313" key="2">
    <source>
        <dbReference type="EMBL" id="CAK9271835.1"/>
    </source>
</evidence>
<sequence length="231" mass="24536">MRDLSVGWLLSSWERLNGDASIVKKAWQITGLHAAFDRQVQRAVGKMRDAGKLWRVPQGYDAEIGDEDEQQLFSKGFDSEPGEDDLVPLVQLAARATAKAAGASSSTAATVASIQDVVAQATAAEEYLQIDEQLALQSEVLQAGMEAYAVQVVAAAAEAAADNLLALDENAAVDNVEGGEVAVEDLGHFDSAEDGEGDDDAMQVDDGGYFGEREVGDVGRMDSVQSEEREA</sequence>
<dbReference type="EMBL" id="OZ020099">
    <property type="protein sequence ID" value="CAK9271835.1"/>
    <property type="molecule type" value="Genomic_DNA"/>
</dbReference>